<dbReference type="PROSITE" id="PS51186">
    <property type="entry name" value="GNAT"/>
    <property type="match status" value="1"/>
</dbReference>
<accession>A0A979G3H9</accession>
<dbReference type="RefSeq" id="WP_012790413.1">
    <property type="nucleotide sequence ID" value="NC_013132.1"/>
</dbReference>
<reference evidence="3" key="1">
    <citation type="submission" date="2009-08" db="EMBL/GenBank/DDBJ databases">
        <title>The complete genome of Chitinophaga pinensis DSM 2588.</title>
        <authorList>
            <consortium name="US DOE Joint Genome Institute (JGI-PGF)"/>
            <person name="Lucas S."/>
            <person name="Copeland A."/>
            <person name="Lapidus A."/>
            <person name="Glavina del Rio T."/>
            <person name="Dalin E."/>
            <person name="Tice H."/>
            <person name="Bruce D."/>
            <person name="Goodwin L."/>
            <person name="Pitluck S."/>
            <person name="Kyrpides N."/>
            <person name="Mavromatis K."/>
            <person name="Ivanova N."/>
            <person name="Mikhailova N."/>
            <person name="Sims D."/>
            <person name="Meinche L."/>
            <person name="Brettin T."/>
            <person name="Detter J.C."/>
            <person name="Han C."/>
            <person name="Larimer F."/>
            <person name="Land M."/>
            <person name="Hauser L."/>
            <person name="Markowitz V."/>
            <person name="Cheng J.-F."/>
            <person name="Hugenholtz P."/>
            <person name="Woyke T."/>
            <person name="Wu D."/>
            <person name="Spring S."/>
            <person name="Klenk H.-P."/>
            <person name="Eisen J.A."/>
        </authorList>
    </citation>
    <scope>NUCLEOTIDE SEQUENCE [LARGE SCALE GENOMIC DNA]</scope>
    <source>
        <strain evidence="3">ATCC 43595 / DSM 2588 / LMG 13176 / NBRC 15968 / NCIMB 11800 / UQM 2034</strain>
    </source>
</reference>
<proteinExistence type="predicted"/>
<dbReference type="InterPro" id="IPR016181">
    <property type="entry name" value="Acyl_CoA_acyltransferase"/>
</dbReference>
<sequence>MEIIIAETREQIAFCKEALFAFRTNLDSATYIDLIIDMMAQEAFKLAYIPNEDNTKAAAFVGYRIMHTLRTSWSIYIDDLYTDPESRGKGYAGALLDFVDGVALAADIKFVHLDSGYMLHDAHRLYLNKGYVLACNHFAKSPLLSPAASGSR</sequence>
<dbReference type="AlphaFoldDB" id="A0A979G3H9"/>
<dbReference type="KEGG" id="cpi:Cpin_2758"/>
<evidence type="ECO:0000313" key="3">
    <source>
        <dbReference type="Proteomes" id="UP000002215"/>
    </source>
</evidence>
<feature type="domain" description="N-acetyltransferase" evidence="1">
    <location>
        <begin position="2"/>
        <end position="152"/>
    </location>
</feature>
<dbReference type="CDD" id="cd04301">
    <property type="entry name" value="NAT_SF"/>
    <property type="match status" value="1"/>
</dbReference>
<dbReference type="Proteomes" id="UP000002215">
    <property type="component" value="Chromosome"/>
</dbReference>
<evidence type="ECO:0000313" key="2">
    <source>
        <dbReference type="EMBL" id="ACU60237.1"/>
    </source>
</evidence>
<dbReference type="InterPro" id="IPR000182">
    <property type="entry name" value="GNAT_dom"/>
</dbReference>
<organism evidence="2 3">
    <name type="scientific">Chitinophaga pinensis (strain ATCC 43595 / DSM 2588 / LMG 13176 / NBRC 15968 / NCIMB 11800 / UQM 2034)</name>
    <dbReference type="NCBI Taxonomy" id="485918"/>
    <lineage>
        <taxon>Bacteria</taxon>
        <taxon>Pseudomonadati</taxon>
        <taxon>Bacteroidota</taxon>
        <taxon>Chitinophagia</taxon>
        <taxon>Chitinophagales</taxon>
        <taxon>Chitinophagaceae</taxon>
        <taxon>Chitinophaga</taxon>
    </lineage>
</organism>
<dbReference type="GO" id="GO:0016747">
    <property type="term" value="F:acyltransferase activity, transferring groups other than amino-acyl groups"/>
    <property type="evidence" value="ECO:0007669"/>
    <property type="project" value="InterPro"/>
</dbReference>
<reference evidence="2 3" key="2">
    <citation type="journal article" date="2010" name="Stand. Genomic Sci.">
        <title>Complete genome sequence of Chitinophaga pinensis type strain (UQM 2034).</title>
        <authorList>
            <person name="Glavina Del Rio T."/>
            <person name="Abt B."/>
            <person name="Spring S."/>
            <person name="Lapidus A."/>
            <person name="Nolan M."/>
            <person name="Tice H."/>
            <person name="Copeland A."/>
            <person name="Cheng J.F."/>
            <person name="Chen F."/>
            <person name="Bruce D."/>
            <person name="Goodwin L."/>
            <person name="Pitluck S."/>
            <person name="Ivanova N."/>
            <person name="Mavromatis K."/>
            <person name="Mikhailova N."/>
            <person name="Pati A."/>
            <person name="Chen A."/>
            <person name="Palaniappan K."/>
            <person name="Land M."/>
            <person name="Hauser L."/>
            <person name="Chang Y.J."/>
            <person name="Jeffries C.D."/>
            <person name="Chain P."/>
            <person name="Saunders E."/>
            <person name="Detter J.C."/>
            <person name="Brettin T."/>
            <person name="Rohde M."/>
            <person name="Goker M."/>
            <person name="Bristow J."/>
            <person name="Eisen J.A."/>
            <person name="Markowitz V."/>
            <person name="Hugenholtz P."/>
            <person name="Kyrpides N.C."/>
            <person name="Klenk H.P."/>
            <person name="Lucas S."/>
        </authorList>
    </citation>
    <scope>NUCLEOTIDE SEQUENCE [LARGE SCALE GENOMIC DNA]</scope>
    <source>
        <strain evidence="3">ATCC 43595 / DSM 2588 / LMG 13176 / NBRC 15968 / NCIMB 11800 / UQM 2034</strain>
    </source>
</reference>
<dbReference type="Gene3D" id="3.40.630.30">
    <property type="match status" value="1"/>
</dbReference>
<gene>
    <name evidence="2" type="ordered locus">Cpin_2758</name>
</gene>
<evidence type="ECO:0000259" key="1">
    <source>
        <dbReference type="PROSITE" id="PS51186"/>
    </source>
</evidence>
<name>A0A979G3H9_CHIPD</name>
<dbReference type="SUPFAM" id="SSF55729">
    <property type="entry name" value="Acyl-CoA N-acyltransferases (Nat)"/>
    <property type="match status" value="1"/>
</dbReference>
<protein>
    <submittedName>
        <fullName evidence="2">GCN5-related N-acetyltransferase</fullName>
    </submittedName>
</protein>
<dbReference type="OrthoDB" id="9805924at2"/>
<dbReference type="Pfam" id="PF00583">
    <property type="entry name" value="Acetyltransf_1"/>
    <property type="match status" value="1"/>
</dbReference>
<dbReference type="EMBL" id="CP001699">
    <property type="protein sequence ID" value="ACU60237.1"/>
    <property type="molecule type" value="Genomic_DNA"/>
</dbReference>